<dbReference type="EMBL" id="JYDJ01000364">
    <property type="protein sequence ID" value="KRX36446.1"/>
    <property type="molecule type" value="Genomic_DNA"/>
</dbReference>
<feature type="chain" id="PRO_5006869074" evidence="1">
    <location>
        <begin position="23"/>
        <end position="69"/>
    </location>
</feature>
<comment type="caution">
    <text evidence="2">The sequence shown here is derived from an EMBL/GenBank/DDBJ whole genome shotgun (WGS) entry which is preliminary data.</text>
</comment>
<name>A0A0V0TBS8_9BILA</name>
<dbReference type="Proteomes" id="UP000055048">
    <property type="component" value="Unassembled WGS sequence"/>
</dbReference>
<organism evidence="2 3">
    <name type="scientific">Trichinella murrelli</name>
    <dbReference type="NCBI Taxonomy" id="144512"/>
    <lineage>
        <taxon>Eukaryota</taxon>
        <taxon>Metazoa</taxon>
        <taxon>Ecdysozoa</taxon>
        <taxon>Nematoda</taxon>
        <taxon>Enoplea</taxon>
        <taxon>Dorylaimia</taxon>
        <taxon>Trichinellida</taxon>
        <taxon>Trichinellidae</taxon>
        <taxon>Trichinella</taxon>
    </lineage>
</organism>
<feature type="signal peptide" evidence="1">
    <location>
        <begin position="1"/>
        <end position="22"/>
    </location>
</feature>
<reference evidence="2 3" key="1">
    <citation type="submission" date="2015-01" db="EMBL/GenBank/DDBJ databases">
        <title>Evolution of Trichinella species and genotypes.</title>
        <authorList>
            <person name="Korhonen P.K."/>
            <person name="Edoardo P."/>
            <person name="Giuseppe L.R."/>
            <person name="Gasser R.B."/>
        </authorList>
    </citation>
    <scope>NUCLEOTIDE SEQUENCE [LARGE SCALE GENOMIC DNA]</scope>
    <source>
        <strain evidence="2">ISS417</strain>
    </source>
</reference>
<accession>A0A0V0TBS8</accession>
<evidence type="ECO:0000313" key="3">
    <source>
        <dbReference type="Proteomes" id="UP000055048"/>
    </source>
</evidence>
<protein>
    <submittedName>
        <fullName evidence="2">Uncharacterized protein</fullName>
    </submittedName>
</protein>
<evidence type="ECO:0000256" key="1">
    <source>
        <dbReference type="SAM" id="SignalP"/>
    </source>
</evidence>
<gene>
    <name evidence="2" type="ORF">T05_2769</name>
</gene>
<sequence>MLYNWPWTLSVTLMLPWTPYSSFDVQEKKGGGRSTEWTSENASVKPQQCFHESPVVLGPHFWNHCFTGI</sequence>
<evidence type="ECO:0000313" key="2">
    <source>
        <dbReference type="EMBL" id="KRX36446.1"/>
    </source>
</evidence>
<keyword evidence="1" id="KW-0732">Signal</keyword>
<proteinExistence type="predicted"/>
<dbReference type="AlphaFoldDB" id="A0A0V0TBS8"/>
<keyword evidence="3" id="KW-1185">Reference proteome</keyword>
<feature type="non-terminal residue" evidence="2">
    <location>
        <position position="69"/>
    </location>
</feature>